<proteinExistence type="predicted"/>
<name>A0A6B3LGW3_9BACT</name>
<dbReference type="Proteomes" id="UP000475117">
    <property type="component" value="Chromosome"/>
</dbReference>
<organism evidence="1 2">
    <name type="scientific">Sulfuriroseicoccus oceanibius</name>
    <dbReference type="NCBI Taxonomy" id="2707525"/>
    <lineage>
        <taxon>Bacteria</taxon>
        <taxon>Pseudomonadati</taxon>
        <taxon>Verrucomicrobiota</taxon>
        <taxon>Verrucomicrobiia</taxon>
        <taxon>Verrucomicrobiales</taxon>
        <taxon>Verrucomicrobiaceae</taxon>
        <taxon>Sulfuriroseicoccus</taxon>
    </lineage>
</organism>
<keyword evidence="2" id="KW-1185">Reference proteome</keyword>
<dbReference type="EMBL" id="CP066776">
    <property type="protein sequence ID" value="QQL45658.1"/>
    <property type="molecule type" value="Genomic_DNA"/>
</dbReference>
<evidence type="ECO:0000313" key="1">
    <source>
        <dbReference type="EMBL" id="QQL45658.1"/>
    </source>
</evidence>
<protein>
    <submittedName>
        <fullName evidence="1">Uncharacterized protein</fullName>
    </submittedName>
</protein>
<accession>A0A6B3LGW3</accession>
<reference evidence="1 2" key="1">
    <citation type="submission" date="2020-12" db="EMBL/GenBank/DDBJ databases">
        <title>Sulforoseuscoccus oceanibium gen. nov., sp. nov., a representative of the phylum Verrucomicrobia with special cytoplasmic membrane, and proposal of Sulforoseuscoccusaceae fam. nov.</title>
        <authorList>
            <person name="Xi F."/>
        </authorList>
    </citation>
    <scope>NUCLEOTIDE SEQUENCE [LARGE SCALE GENOMIC DNA]</scope>
    <source>
        <strain evidence="1 2">T37</strain>
    </source>
</reference>
<dbReference type="KEGG" id="soa:G3M56_003445"/>
<gene>
    <name evidence="1" type="ORF">G3M56_003445</name>
</gene>
<evidence type="ECO:0000313" key="2">
    <source>
        <dbReference type="Proteomes" id="UP000475117"/>
    </source>
</evidence>
<sequence length="334" mass="37851">MSFASPASLPKLVSAALILVLCLAFAPSAHAQLEIKIKTKQREYVQFEDIPVMITLTNRSGRDLTLGGPGGADWLDFRVFRGQRAVRRSNLNNIFEPTMIRNGQTMKFTVDIANYFTMTDFGFYTFQAAVWFSPARKYITSNRTSGNVVSARVLWDQTYGVTRDRPKTDTDLSEFESLHDDGGSRLMTLRTHKFMKFTGRNKSYLYYRLDDPSTLACLTCYRLAELIDIRKPMFAIDNDNHAHVLWMTRPQMYAKVEIDTRGNVLPDSVKYFKEKGPSIPRLQAVPQGGVAVVGGVEFDPDAAKEQKEATRRLSELPPGLEELIDMRRQLEAAE</sequence>
<dbReference type="AlphaFoldDB" id="A0A6B3LGW3"/>
<dbReference type="RefSeq" id="WP_164365643.1">
    <property type="nucleotide sequence ID" value="NZ_CP066776.1"/>
</dbReference>